<sequence>MDNSIHTLLMIRWKGMLRWRANDYVIRDPVAKKPITAHQRKPTKSAAITAAPALDLVPL</sequence>
<comment type="caution">
    <text evidence="1">The sequence shown here is derived from an EMBL/GenBank/DDBJ whole genome shotgun (WGS) entry which is preliminary data.</text>
</comment>
<dbReference type="Proteomes" id="UP001276659">
    <property type="component" value="Unassembled WGS sequence"/>
</dbReference>
<dbReference type="EMBL" id="JASNWA010000007">
    <property type="protein sequence ID" value="KAK3172429.1"/>
    <property type="molecule type" value="Genomic_DNA"/>
</dbReference>
<gene>
    <name evidence="1" type="ORF">OEA41_005751</name>
</gene>
<reference evidence="1" key="1">
    <citation type="submission" date="2022-11" db="EMBL/GenBank/DDBJ databases">
        <title>Chromosomal genome sequence assembly and mating type (MAT) locus characterization of the leprose asexual lichenized fungus Lepraria neglecta (Nyl.) Erichsen.</title>
        <authorList>
            <person name="Allen J.L."/>
            <person name="Pfeffer B."/>
        </authorList>
    </citation>
    <scope>NUCLEOTIDE SEQUENCE</scope>
    <source>
        <strain evidence="1">Allen 5258</strain>
    </source>
</reference>
<evidence type="ECO:0000313" key="1">
    <source>
        <dbReference type="EMBL" id="KAK3172429.1"/>
    </source>
</evidence>
<organism evidence="1 2">
    <name type="scientific">Lepraria neglecta</name>
    <dbReference type="NCBI Taxonomy" id="209136"/>
    <lineage>
        <taxon>Eukaryota</taxon>
        <taxon>Fungi</taxon>
        <taxon>Dikarya</taxon>
        <taxon>Ascomycota</taxon>
        <taxon>Pezizomycotina</taxon>
        <taxon>Lecanoromycetes</taxon>
        <taxon>OSLEUM clade</taxon>
        <taxon>Lecanoromycetidae</taxon>
        <taxon>Lecanorales</taxon>
        <taxon>Lecanorineae</taxon>
        <taxon>Stereocaulaceae</taxon>
        <taxon>Lepraria</taxon>
    </lineage>
</organism>
<proteinExistence type="predicted"/>
<dbReference type="AlphaFoldDB" id="A0AAD9Z6L8"/>
<name>A0AAD9Z6L8_9LECA</name>
<evidence type="ECO:0000313" key="2">
    <source>
        <dbReference type="Proteomes" id="UP001276659"/>
    </source>
</evidence>
<accession>A0AAD9Z6L8</accession>
<protein>
    <submittedName>
        <fullName evidence="1">Uncharacterized protein</fullName>
    </submittedName>
</protein>
<keyword evidence="2" id="KW-1185">Reference proteome</keyword>